<dbReference type="SMART" id="SM00530">
    <property type="entry name" value="HTH_XRE"/>
    <property type="match status" value="1"/>
</dbReference>
<dbReference type="EMBL" id="VFIA01000004">
    <property type="protein sequence ID" value="MBC3790447.1"/>
    <property type="molecule type" value="Genomic_DNA"/>
</dbReference>
<dbReference type="CDD" id="cd00093">
    <property type="entry name" value="HTH_XRE"/>
    <property type="match status" value="1"/>
</dbReference>
<gene>
    <name evidence="2" type="ORF">FH603_936</name>
</gene>
<comment type="caution">
    <text evidence="2">The sequence shown here is derived from an EMBL/GenBank/DDBJ whole genome shotgun (WGS) entry which is preliminary data.</text>
</comment>
<sequence>MESTEIKELRLLLGISQRAFGELLGYTEPQTRVSNIETGKQTPSNQTVAACKLLKENIELRNTIKELKEILNKA</sequence>
<organism evidence="2 3">
    <name type="scientific">Spirosoma utsteinense</name>
    <dbReference type="NCBI Taxonomy" id="2585773"/>
    <lineage>
        <taxon>Bacteria</taxon>
        <taxon>Pseudomonadati</taxon>
        <taxon>Bacteroidota</taxon>
        <taxon>Cytophagia</taxon>
        <taxon>Cytophagales</taxon>
        <taxon>Cytophagaceae</taxon>
        <taxon>Spirosoma</taxon>
    </lineage>
</organism>
<evidence type="ECO:0000313" key="2">
    <source>
        <dbReference type="EMBL" id="MBC3790447.1"/>
    </source>
</evidence>
<evidence type="ECO:0000313" key="3">
    <source>
        <dbReference type="Proteomes" id="UP000700732"/>
    </source>
</evidence>
<protein>
    <submittedName>
        <fullName evidence="2">Transcriptional regulator with XRE-family HTH domain</fullName>
    </submittedName>
</protein>
<proteinExistence type="predicted"/>
<reference evidence="2 3" key="1">
    <citation type="submission" date="2019-06" db="EMBL/GenBank/DDBJ databases">
        <title>Spirosoma utsteinense sp. nov. isolated from Antarctic ice-free soils.</title>
        <authorList>
            <person name="Tahon G."/>
        </authorList>
    </citation>
    <scope>NUCLEOTIDE SEQUENCE [LARGE SCALE GENOMIC DNA]</scope>
    <source>
        <strain evidence="2 3">LMG 31447</strain>
    </source>
</reference>
<keyword evidence="3" id="KW-1185">Reference proteome</keyword>
<dbReference type="Pfam" id="PF01381">
    <property type="entry name" value="HTH_3"/>
    <property type="match status" value="1"/>
</dbReference>
<dbReference type="PROSITE" id="PS50943">
    <property type="entry name" value="HTH_CROC1"/>
    <property type="match status" value="1"/>
</dbReference>
<name>A0ABR6W1H9_9BACT</name>
<dbReference type="RefSeq" id="WP_186736275.1">
    <property type="nucleotide sequence ID" value="NZ_VFIA01000004.1"/>
</dbReference>
<evidence type="ECO:0000259" key="1">
    <source>
        <dbReference type="PROSITE" id="PS50943"/>
    </source>
</evidence>
<dbReference type="Proteomes" id="UP000700732">
    <property type="component" value="Unassembled WGS sequence"/>
</dbReference>
<feature type="domain" description="HTH cro/C1-type" evidence="1">
    <location>
        <begin position="6"/>
        <end position="61"/>
    </location>
</feature>
<dbReference type="InterPro" id="IPR001387">
    <property type="entry name" value="Cro/C1-type_HTH"/>
</dbReference>
<accession>A0ABR6W1H9</accession>
<dbReference type="InterPro" id="IPR010982">
    <property type="entry name" value="Lambda_DNA-bd_dom_sf"/>
</dbReference>
<dbReference type="SUPFAM" id="SSF47413">
    <property type="entry name" value="lambda repressor-like DNA-binding domains"/>
    <property type="match status" value="1"/>
</dbReference>
<dbReference type="Gene3D" id="1.10.260.40">
    <property type="entry name" value="lambda repressor-like DNA-binding domains"/>
    <property type="match status" value="1"/>
</dbReference>